<dbReference type="CDD" id="cd15737">
    <property type="entry name" value="FYVE2_Vac1p_like"/>
    <property type="match status" value="1"/>
</dbReference>
<dbReference type="Pfam" id="PF01363">
    <property type="entry name" value="FYVE"/>
    <property type="match status" value="2"/>
</dbReference>
<accession>A0AA39WVG0</accession>
<keyword evidence="1" id="KW-0479">Metal-binding</keyword>
<name>A0AA39WVG0_9PEZI</name>
<dbReference type="InterPro" id="IPR021565">
    <property type="entry name" value="Rbsn_Rab-bd"/>
</dbReference>
<evidence type="ECO:0000256" key="1">
    <source>
        <dbReference type="ARBA" id="ARBA00022723"/>
    </source>
</evidence>
<dbReference type="Gene3D" id="4.10.860.20">
    <property type="entry name" value="Rabenosyn, Rab binding domain"/>
    <property type="match status" value="1"/>
</dbReference>
<evidence type="ECO:0000256" key="3">
    <source>
        <dbReference type="ARBA" id="ARBA00022833"/>
    </source>
</evidence>
<feature type="domain" description="FYVE-type" evidence="7">
    <location>
        <begin position="216"/>
        <end position="272"/>
    </location>
</feature>
<dbReference type="GO" id="GO:0016567">
    <property type="term" value="P:protein ubiquitination"/>
    <property type="evidence" value="ECO:0007669"/>
    <property type="project" value="TreeGrafter"/>
</dbReference>
<dbReference type="Gene3D" id="3.30.40.10">
    <property type="entry name" value="Zinc/RING finger domain, C3HC4 (zinc finger)"/>
    <property type="match status" value="2"/>
</dbReference>
<keyword evidence="5" id="KW-0175">Coiled coil</keyword>
<dbReference type="EMBL" id="JAULSR010000004">
    <property type="protein sequence ID" value="KAK0622050.1"/>
    <property type="molecule type" value="Genomic_DNA"/>
</dbReference>
<dbReference type="PROSITE" id="PS50178">
    <property type="entry name" value="ZF_FYVE"/>
    <property type="match status" value="2"/>
</dbReference>
<dbReference type="InterPro" id="IPR011011">
    <property type="entry name" value="Znf_FYVE_PHD"/>
</dbReference>
<feature type="compositionally biased region" description="Polar residues" evidence="6">
    <location>
        <begin position="52"/>
        <end position="67"/>
    </location>
</feature>
<comment type="caution">
    <text evidence="8">The sequence shown here is derived from an EMBL/GenBank/DDBJ whole genome shotgun (WGS) entry which is preliminary data.</text>
</comment>
<evidence type="ECO:0000256" key="6">
    <source>
        <dbReference type="SAM" id="MobiDB-lite"/>
    </source>
</evidence>
<dbReference type="Pfam" id="PF11464">
    <property type="entry name" value="Rbsn"/>
    <property type="match status" value="1"/>
</dbReference>
<feature type="compositionally biased region" description="Low complexity" evidence="6">
    <location>
        <begin position="27"/>
        <end position="40"/>
    </location>
</feature>
<dbReference type="AlphaFoldDB" id="A0AA39WVG0"/>
<dbReference type="SUPFAM" id="SSF140125">
    <property type="entry name" value="Rabenosyn-5 Rab-binding domain-like"/>
    <property type="match status" value="1"/>
</dbReference>
<keyword evidence="2 4" id="KW-0863">Zinc-finger</keyword>
<evidence type="ECO:0000313" key="8">
    <source>
        <dbReference type="EMBL" id="KAK0622050.1"/>
    </source>
</evidence>
<evidence type="ECO:0000256" key="4">
    <source>
        <dbReference type="PROSITE-ProRule" id="PRU00091"/>
    </source>
</evidence>
<feature type="compositionally biased region" description="Gly residues" evidence="6">
    <location>
        <begin position="1"/>
        <end position="16"/>
    </location>
</feature>
<dbReference type="Proteomes" id="UP001174934">
    <property type="component" value="Unassembled WGS sequence"/>
</dbReference>
<feature type="region of interest" description="Disordered" evidence="6">
    <location>
        <begin position="573"/>
        <end position="621"/>
    </location>
</feature>
<dbReference type="PANTHER" id="PTHR23164:SF29">
    <property type="entry name" value="E3 UBIQUITIN-PROTEIN LIGASE PIB1"/>
    <property type="match status" value="1"/>
</dbReference>
<sequence length="774" mass="86550">MSSRRLGGGRILGSGKGLAPPSPSPSPSSVQHQQQQQQLQHPRRSASPFAPSESSTVSFHSRNSTQNSISPLSSSPLPDFAQDLTSNISLAGPSNGAQPSNRLVCPICEEEMVTLLQLNRHIDDLHQELPEAAQDEVKTWFDKQVLKAKRFQPLSIINQKIRGLDVFESNETQPVPMPATASGRPIIDTVVDPEELVTRKHWQRPTGTDFCTDPPCGKRLNPLNGNVHCRNCGRLFCEEHTMYQMKLSRSANHEPVRGVWCRVCETCYKSRDGYNDHNGLIRDHMAEFSAIRAKRVDRHRLEVQRLEKRLTKLTRMLADAPPEAVTNGSSLLSPVASLAGQKNQRKMIEQSVVTWEDDAVVTNCPFCKQEFRSWTFRRHHCRMCGRVVCADPHTGCSSEVGLNVSSPTKVPSSEKPTTALNGQLHVDVRMCRDCKSTIFSLQDFADSISHKPPDQRAYETLRQFERGIRMLMPSFQKSLLALQPPDEDDDYGDSNNSHNKKPPPTHAQIQEAAKIRKRLTDAFAKYDVAAKRIRDMKTSSPTQLRLQKAIYASASTFLHTNLIPMKGVPQILKSTSSSSSHHHRRLLSDGRNGGMHLSPLRNGESASGSVNGGFDAETSSVGGASEVSTALSALETEEKEARERLIVLEEQRFLVKEMLDGARGRRRMEEVGALTRNLDELDREIEHVAKVVRGWLGDGRVYTWAPRRLRLRPSYRLGLGFEGDLSVISRLRICVWCLSGSLLFHIDALHGVGLFFGRWFFTGFVCAGQTRYLT</sequence>
<keyword evidence="3" id="KW-0862">Zinc</keyword>
<gene>
    <name evidence="8" type="ORF">B0T17DRAFT_309710</name>
</gene>
<dbReference type="InterPro" id="IPR036531">
    <property type="entry name" value="Rbsn_Rab-bd_sf"/>
</dbReference>
<protein>
    <submittedName>
        <fullName evidence="8">FYVE zinc finger-domain-containing protein</fullName>
    </submittedName>
</protein>
<dbReference type="SMART" id="SM00064">
    <property type="entry name" value="FYVE"/>
    <property type="match status" value="2"/>
</dbReference>
<feature type="domain" description="FYVE-type" evidence="7">
    <location>
        <begin position="358"/>
        <end position="439"/>
    </location>
</feature>
<feature type="coiled-coil region" evidence="5">
    <location>
        <begin position="624"/>
        <end position="651"/>
    </location>
</feature>
<dbReference type="InterPro" id="IPR000306">
    <property type="entry name" value="Znf_FYVE"/>
</dbReference>
<feature type="region of interest" description="Disordered" evidence="6">
    <location>
        <begin position="1"/>
        <end position="80"/>
    </location>
</feature>
<keyword evidence="9" id="KW-1185">Reference proteome</keyword>
<dbReference type="SUPFAM" id="SSF57903">
    <property type="entry name" value="FYVE/PHD zinc finger"/>
    <property type="match status" value="2"/>
</dbReference>
<proteinExistence type="predicted"/>
<feature type="region of interest" description="Disordered" evidence="6">
    <location>
        <begin position="482"/>
        <end position="508"/>
    </location>
</feature>
<dbReference type="CDD" id="cd15761">
    <property type="entry name" value="FYVE1_Vac1p_like"/>
    <property type="match status" value="1"/>
</dbReference>
<evidence type="ECO:0000259" key="7">
    <source>
        <dbReference type="PROSITE" id="PS50178"/>
    </source>
</evidence>
<dbReference type="InterPro" id="IPR017455">
    <property type="entry name" value="Znf_FYVE-rel"/>
</dbReference>
<reference evidence="8" key="1">
    <citation type="submission" date="2023-06" db="EMBL/GenBank/DDBJ databases">
        <title>Genome-scale phylogeny and comparative genomics of the fungal order Sordariales.</title>
        <authorList>
            <consortium name="Lawrence Berkeley National Laboratory"/>
            <person name="Hensen N."/>
            <person name="Bonometti L."/>
            <person name="Westerberg I."/>
            <person name="Brannstrom I.O."/>
            <person name="Guillou S."/>
            <person name="Cros-Aarteil S."/>
            <person name="Calhoun S."/>
            <person name="Haridas S."/>
            <person name="Kuo A."/>
            <person name="Mondo S."/>
            <person name="Pangilinan J."/>
            <person name="Riley R."/>
            <person name="LaButti K."/>
            <person name="Andreopoulos B."/>
            <person name="Lipzen A."/>
            <person name="Chen C."/>
            <person name="Yanf M."/>
            <person name="Daum C."/>
            <person name="Ng V."/>
            <person name="Clum A."/>
            <person name="Steindorff A."/>
            <person name="Ohm R."/>
            <person name="Martin F."/>
            <person name="Silar P."/>
            <person name="Natvig D."/>
            <person name="Lalanne C."/>
            <person name="Gautier V."/>
            <person name="Ament-velasquez S.L."/>
            <person name="Kruys A."/>
            <person name="Hutchinson M.I."/>
            <person name="Powell A.J."/>
            <person name="Barry K."/>
            <person name="Miller A.N."/>
            <person name="Grigoriev I.V."/>
            <person name="Debuchy R."/>
            <person name="Gladieux P."/>
            <person name="Thoren M.H."/>
            <person name="Johannesson H."/>
        </authorList>
    </citation>
    <scope>NUCLEOTIDE SEQUENCE</scope>
    <source>
        <strain evidence="8">SMH3391-2</strain>
    </source>
</reference>
<evidence type="ECO:0000256" key="5">
    <source>
        <dbReference type="SAM" id="Coils"/>
    </source>
</evidence>
<dbReference type="InterPro" id="IPR013083">
    <property type="entry name" value="Znf_RING/FYVE/PHD"/>
</dbReference>
<organism evidence="8 9">
    <name type="scientific">Bombardia bombarda</name>
    <dbReference type="NCBI Taxonomy" id="252184"/>
    <lineage>
        <taxon>Eukaryota</taxon>
        <taxon>Fungi</taxon>
        <taxon>Dikarya</taxon>
        <taxon>Ascomycota</taxon>
        <taxon>Pezizomycotina</taxon>
        <taxon>Sordariomycetes</taxon>
        <taxon>Sordariomycetidae</taxon>
        <taxon>Sordariales</taxon>
        <taxon>Lasiosphaeriaceae</taxon>
        <taxon>Bombardia</taxon>
    </lineage>
</organism>
<feature type="compositionally biased region" description="Low complexity" evidence="6">
    <location>
        <begin position="68"/>
        <end position="78"/>
    </location>
</feature>
<evidence type="ECO:0000313" key="9">
    <source>
        <dbReference type="Proteomes" id="UP001174934"/>
    </source>
</evidence>
<dbReference type="PANTHER" id="PTHR23164">
    <property type="entry name" value="EARLY ENDOSOME ANTIGEN 1"/>
    <property type="match status" value="1"/>
</dbReference>
<dbReference type="GO" id="GO:0008270">
    <property type="term" value="F:zinc ion binding"/>
    <property type="evidence" value="ECO:0007669"/>
    <property type="project" value="UniProtKB-KW"/>
</dbReference>
<evidence type="ECO:0000256" key="2">
    <source>
        <dbReference type="ARBA" id="ARBA00022771"/>
    </source>
</evidence>